<reference evidence="5" key="1">
    <citation type="journal article" date="2019" name="Int. J. Syst. Evol. Microbiol.">
        <title>The Global Catalogue of Microorganisms (GCM) 10K type strain sequencing project: providing services to taxonomists for standard genome sequencing and annotation.</title>
        <authorList>
            <consortium name="The Broad Institute Genomics Platform"/>
            <consortium name="The Broad Institute Genome Sequencing Center for Infectious Disease"/>
            <person name="Wu L."/>
            <person name="Ma J."/>
        </authorList>
    </citation>
    <scope>NUCLEOTIDE SEQUENCE [LARGE SCALE GENOMIC DNA]</scope>
    <source>
        <strain evidence="5">CGMCC 1.15180</strain>
    </source>
</reference>
<dbReference type="InterPro" id="IPR012341">
    <property type="entry name" value="6hp_glycosidase-like_sf"/>
</dbReference>
<dbReference type="InterPro" id="IPR027414">
    <property type="entry name" value="GH95_N_dom"/>
</dbReference>
<dbReference type="Proteomes" id="UP001597361">
    <property type="component" value="Unassembled WGS sequence"/>
</dbReference>
<dbReference type="RefSeq" id="WP_376885227.1">
    <property type="nucleotide sequence ID" value="NZ_JBHUHR010000022.1"/>
</dbReference>
<protein>
    <submittedName>
        <fullName evidence="4">Glycoside hydrolase N-terminal domain-containing protein</fullName>
    </submittedName>
</protein>
<feature type="domain" description="Alpha fucosidase A-like C-terminal" evidence="2">
    <location>
        <begin position="704"/>
        <end position="773"/>
    </location>
</feature>
<dbReference type="Pfam" id="PF14498">
    <property type="entry name" value="Glyco_hyd_65N_2"/>
    <property type="match status" value="1"/>
</dbReference>
<dbReference type="SUPFAM" id="SSF48208">
    <property type="entry name" value="Six-hairpin glycosidases"/>
    <property type="match status" value="1"/>
</dbReference>
<gene>
    <name evidence="4" type="ORF">ACFSKL_08240</name>
</gene>
<keyword evidence="5" id="KW-1185">Reference proteome</keyword>
<keyword evidence="4" id="KW-0378">Hydrolase</keyword>
<feature type="domain" description="Glycosyl hydrolase family 95 N-terminal" evidence="1">
    <location>
        <begin position="35"/>
        <end position="276"/>
    </location>
</feature>
<sequence length="828" mass="92605">MKNYTLLLAFLFLVWSSCDSSNRSLSLNSQDELKLWYDQPANNWNEALPLGNGRLGVMVFGTPGREILQLNEETVWGGEPGNNIVPEFRSILGEVRGLVFEGKYKEAQELANLEIPRQIKPGRNYGMPYQTIGNLYIDFPGHEEFTDYYRDLDIANAVGHVNYQVNGVAFERQIFTSLVDDVVILKLKSSEKGKLTFNLGADSPQNVFQVSTEGDRLILSGTSGDFEGKKGKVEYQTLVQILPTGGNKFADDRSIGIENADEALVLISTGTNFKNYQDIAADPYQAAKTKLEAALKIPYQMALEQHVQKYRSFFDRVSLDLGTTDAVGKPTDLRLKEFAQAEDPALVSLYFQFGRYLLISSSQPGGQPANLQGIWNDKVSPPWDSKYTVNINTEMNYWPAEVTNLSEMHEPLFSMLEDLSVSGQESAKQMYGVRGWNIHHNTDIWRISGPVDGAFYGLWPMGGSWLSQHLWQHYQYSGDRDFLEKYYPVLKGAALFLIDVLQQEPENEWMVVVPSMSPENSHQSGVSIAAGTTMDNQLTFDVLSNFIQASDVLGRDGDLAKEAKVKLQQLPPMQVGEWGQLQEWMHDWDRPSDRHRHVSHLYGLYPSNQISPFQHPELFAAAKTSLLARGDKSTGWSMGWKVNLWARLLDGEKALQLIHEQLRPAITEEGESGGTYPNLLDAHPPFQIDGNFGCTSGIAEMLVQSHDGAVHLLPAIPEAWGRGSVKGLRLRGGFEIESMSWENGKVTGLRIISRLGGILRLRSPNELHTKNVELQQASGDNPNPFYKIAEIKKPLASIKASLQSAKIPETSLYEIQTVKGKSYGFTVK</sequence>
<dbReference type="PROSITE" id="PS51257">
    <property type="entry name" value="PROKAR_LIPOPROTEIN"/>
    <property type="match status" value="1"/>
</dbReference>
<dbReference type="Gene3D" id="1.50.10.10">
    <property type="match status" value="1"/>
</dbReference>
<organism evidence="4 5">
    <name type="scientific">Belliella marina</name>
    <dbReference type="NCBI Taxonomy" id="1644146"/>
    <lineage>
        <taxon>Bacteria</taxon>
        <taxon>Pseudomonadati</taxon>
        <taxon>Bacteroidota</taxon>
        <taxon>Cytophagia</taxon>
        <taxon>Cytophagales</taxon>
        <taxon>Cyclobacteriaceae</taxon>
        <taxon>Belliella</taxon>
    </lineage>
</organism>
<dbReference type="InterPro" id="IPR016518">
    <property type="entry name" value="Alpha-L-fucosidase"/>
</dbReference>
<dbReference type="InterPro" id="IPR049053">
    <property type="entry name" value="AFCA-like_C"/>
</dbReference>
<evidence type="ECO:0000259" key="2">
    <source>
        <dbReference type="Pfam" id="PF21307"/>
    </source>
</evidence>
<proteinExistence type="predicted"/>
<evidence type="ECO:0000313" key="5">
    <source>
        <dbReference type="Proteomes" id="UP001597361"/>
    </source>
</evidence>
<dbReference type="PANTHER" id="PTHR31084:SF0">
    <property type="entry name" value="ALPHA-L-FUCOSIDASE 2"/>
    <property type="match status" value="1"/>
</dbReference>
<dbReference type="Pfam" id="PF22124">
    <property type="entry name" value="Glyco_hydro_95_cat"/>
    <property type="match status" value="1"/>
</dbReference>
<dbReference type="GO" id="GO:0016787">
    <property type="term" value="F:hydrolase activity"/>
    <property type="evidence" value="ECO:0007669"/>
    <property type="project" value="UniProtKB-KW"/>
</dbReference>
<dbReference type="InterPro" id="IPR054363">
    <property type="entry name" value="GH95_cat"/>
</dbReference>
<dbReference type="Pfam" id="PF21307">
    <property type="entry name" value="Glyco_hydro_95_C"/>
    <property type="match status" value="1"/>
</dbReference>
<evidence type="ECO:0000313" key="4">
    <source>
        <dbReference type="EMBL" id="MFD2034774.1"/>
    </source>
</evidence>
<comment type="caution">
    <text evidence="4">The sequence shown here is derived from an EMBL/GenBank/DDBJ whole genome shotgun (WGS) entry which is preliminary data.</text>
</comment>
<dbReference type="InterPro" id="IPR008928">
    <property type="entry name" value="6-hairpin_glycosidase_sf"/>
</dbReference>
<dbReference type="PIRSF" id="PIRSF007663">
    <property type="entry name" value="UCP007663"/>
    <property type="match status" value="1"/>
</dbReference>
<dbReference type="EMBL" id="JBHUHR010000022">
    <property type="protein sequence ID" value="MFD2034774.1"/>
    <property type="molecule type" value="Genomic_DNA"/>
</dbReference>
<name>A0ABW4VJG6_9BACT</name>
<accession>A0ABW4VJG6</accession>
<feature type="domain" description="Glycosyl hydrolase family 95 catalytic" evidence="3">
    <location>
        <begin position="299"/>
        <end position="702"/>
    </location>
</feature>
<evidence type="ECO:0000259" key="3">
    <source>
        <dbReference type="Pfam" id="PF22124"/>
    </source>
</evidence>
<evidence type="ECO:0000259" key="1">
    <source>
        <dbReference type="Pfam" id="PF14498"/>
    </source>
</evidence>
<dbReference type="PANTHER" id="PTHR31084">
    <property type="entry name" value="ALPHA-L-FUCOSIDASE 2"/>
    <property type="match status" value="1"/>
</dbReference>